<dbReference type="InterPro" id="IPR055414">
    <property type="entry name" value="LRR_R13L4/SHOC2-like"/>
</dbReference>
<evidence type="ECO:0000313" key="11">
    <source>
        <dbReference type="EnsemblPlants" id="KQK93935"/>
    </source>
</evidence>
<dbReference type="InterPro" id="IPR058922">
    <property type="entry name" value="WHD_DRP"/>
</dbReference>
<proteinExistence type="inferred from homology"/>
<dbReference type="Gene3D" id="3.40.50.300">
    <property type="entry name" value="P-loop containing nucleotide triphosphate hydrolases"/>
    <property type="match status" value="1"/>
</dbReference>
<keyword evidence="4" id="KW-0547">Nucleotide-binding</keyword>
<keyword evidence="6" id="KW-0175">Coiled coil</keyword>
<dbReference type="InParanoid" id="K3ZHA5"/>
<dbReference type="PANTHER" id="PTHR23155">
    <property type="entry name" value="DISEASE RESISTANCE PROTEIN RP"/>
    <property type="match status" value="1"/>
</dbReference>
<dbReference type="SUPFAM" id="SSF52540">
    <property type="entry name" value="P-loop containing nucleoside triphosphate hydrolases"/>
    <property type="match status" value="1"/>
</dbReference>
<dbReference type="PANTHER" id="PTHR23155:SF931">
    <property type="entry name" value="OS01G0547000 PROTEIN"/>
    <property type="match status" value="1"/>
</dbReference>
<dbReference type="FunFam" id="1.10.10.10:FF:000322">
    <property type="entry name" value="Probable disease resistance protein At1g63360"/>
    <property type="match status" value="1"/>
</dbReference>
<dbReference type="EMBL" id="AGNK02004719">
    <property type="status" value="NOT_ANNOTATED_CDS"/>
    <property type="molecule type" value="Genomic_DNA"/>
</dbReference>
<dbReference type="PRINTS" id="PR00364">
    <property type="entry name" value="DISEASERSIST"/>
</dbReference>
<evidence type="ECO:0000313" key="12">
    <source>
        <dbReference type="Proteomes" id="UP000004995"/>
    </source>
</evidence>
<keyword evidence="2" id="KW-0433">Leucine-rich repeat</keyword>
<evidence type="ECO:0000259" key="7">
    <source>
        <dbReference type="Pfam" id="PF00931"/>
    </source>
</evidence>
<dbReference type="GO" id="GO:0043531">
    <property type="term" value="F:ADP binding"/>
    <property type="evidence" value="ECO:0007669"/>
    <property type="project" value="InterPro"/>
</dbReference>
<dbReference type="Pfam" id="PF00931">
    <property type="entry name" value="NB-ARC"/>
    <property type="match status" value="1"/>
</dbReference>
<keyword evidence="3" id="KW-0677">Repeat</keyword>
<dbReference type="InterPro" id="IPR042197">
    <property type="entry name" value="Apaf_helical"/>
</dbReference>
<sequence length="901" mass="102596">MAEAVVGLLIGKLGEALANETAAYGTSLLCKEASALKGLFGEIRKAEGELESMKAYLRESEKLRDADETTGIFVNKIRELSFWIEDVVDEFMYKLEDNKLGGFAAKTKKRIKHVKVWRRLALQLRDINVELEDATKRRDRYVIPGMERHAGNSDHHARSTNQALCFAREEDLVGIEGNAAKLKGWLVDDLDERNIKITTVWGMGGVGKTTLVDHVYKMVKLDFDAAAWVTVSKSYQVDYLLKEIARELGISIASNMEMIRVVDVIRNHLEGKRYILVLDDVWEQDMWINNIMPVFPTNCSGRFVLTSRSSEVASVATSNCAINLEPLGANHSWKLFCKEAFWNSDDKRCPSELLDLAVKFLQKCKGLPIAIACIGRLLSIKPHSEWETVYKELESHSTNNVIKSVDMILRVSLEDLPSELKNCFLHCAMFPEDYEIKRRRLIRHWITSGFIRKRGNKTLEQVAEGYLNDLVNRSLLQVVRKNEVGRLKSCRMHDVIRHLAIDKAEEECFGKVYEGNGTFSVDGTRRLSIQSINIVPQNQSDAAHLRAVYAFESSIDVALLGTILASSTLLSTLDLEGTQIKMLPNEVFNLFNLRFLGLRRTRIESLPEAVGRLQRPKLKKLRYLYASLFLREGNWTCFCGISAPRGIRNLTGLHALQSLKASKEILRDVAALTELRTFAVTDVTSEHSINLCSAISNMSHLAHLTVWALNENEVLPMEALRLPETLYKLELRGQLEKTQIPQIFSSWSNLNNLTILQLTSSKLKEDSFSSLVTLRSLCSLSLYHAYDGKIIRFYAQSFPCLQTLDIIGAPQLKHIEIEEGALESLVKLVLGDCRELKHLPHGIEYITTLEELYLRDTAEELIEKLWQESESYERNEEHMKIKHIRKVVVMLTEKNIWERIR</sequence>
<organism evidence="11 12">
    <name type="scientific">Setaria italica</name>
    <name type="common">Foxtail millet</name>
    <name type="synonym">Panicum italicum</name>
    <dbReference type="NCBI Taxonomy" id="4555"/>
    <lineage>
        <taxon>Eukaryota</taxon>
        <taxon>Viridiplantae</taxon>
        <taxon>Streptophyta</taxon>
        <taxon>Embryophyta</taxon>
        <taxon>Tracheophyta</taxon>
        <taxon>Spermatophyta</taxon>
        <taxon>Magnoliopsida</taxon>
        <taxon>Liliopsida</taxon>
        <taxon>Poales</taxon>
        <taxon>Poaceae</taxon>
        <taxon>PACMAD clade</taxon>
        <taxon>Panicoideae</taxon>
        <taxon>Panicodae</taxon>
        <taxon>Paniceae</taxon>
        <taxon>Cenchrinae</taxon>
        <taxon>Setaria</taxon>
    </lineage>
</organism>
<evidence type="ECO:0000256" key="6">
    <source>
        <dbReference type="ARBA" id="ARBA00023054"/>
    </source>
</evidence>
<dbReference type="Gramene" id="KQK93935">
    <property type="protein sequence ID" value="KQK93935"/>
    <property type="gene ID" value="SETIT_025957mg"/>
</dbReference>
<feature type="domain" description="NB-ARC" evidence="7">
    <location>
        <begin position="181"/>
        <end position="344"/>
    </location>
</feature>
<evidence type="ECO:0000256" key="4">
    <source>
        <dbReference type="ARBA" id="ARBA00022741"/>
    </source>
</evidence>
<evidence type="ECO:0008006" key="13">
    <source>
        <dbReference type="Google" id="ProtNLM"/>
    </source>
</evidence>
<dbReference type="HOGENOM" id="CLU_000837_25_4_1"/>
<protein>
    <recommendedName>
        <fullName evidence="13">NB-ARC domain-containing protein</fullName>
    </recommendedName>
</protein>
<evidence type="ECO:0000256" key="2">
    <source>
        <dbReference type="ARBA" id="ARBA00022614"/>
    </source>
</evidence>
<dbReference type="InterPro" id="IPR002182">
    <property type="entry name" value="NB-ARC"/>
</dbReference>
<feature type="domain" description="Disease resistance N-terminal" evidence="8">
    <location>
        <begin position="5"/>
        <end position="109"/>
    </location>
</feature>
<evidence type="ECO:0000259" key="10">
    <source>
        <dbReference type="Pfam" id="PF23598"/>
    </source>
</evidence>
<evidence type="ECO:0000259" key="8">
    <source>
        <dbReference type="Pfam" id="PF18052"/>
    </source>
</evidence>
<dbReference type="Gene3D" id="1.10.8.430">
    <property type="entry name" value="Helical domain of apoptotic protease-activating factors"/>
    <property type="match status" value="1"/>
</dbReference>
<dbReference type="InterPro" id="IPR027417">
    <property type="entry name" value="P-loop_NTPase"/>
</dbReference>
<dbReference type="OMA" id="LKSCRMH"/>
<dbReference type="Gene3D" id="1.10.10.10">
    <property type="entry name" value="Winged helix-like DNA-binding domain superfamily/Winged helix DNA-binding domain"/>
    <property type="match status" value="1"/>
</dbReference>
<dbReference type="InterPro" id="IPR036388">
    <property type="entry name" value="WH-like_DNA-bd_sf"/>
</dbReference>
<dbReference type="GO" id="GO:0002758">
    <property type="term" value="P:innate immune response-activating signaling pathway"/>
    <property type="evidence" value="ECO:0007669"/>
    <property type="project" value="UniProtKB-ARBA"/>
</dbReference>
<dbReference type="InterPro" id="IPR044974">
    <property type="entry name" value="Disease_R_plants"/>
</dbReference>
<evidence type="ECO:0000259" key="9">
    <source>
        <dbReference type="Pfam" id="PF23559"/>
    </source>
</evidence>
<evidence type="ECO:0000256" key="3">
    <source>
        <dbReference type="ARBA" id="ARBA00022737"/>
    </source>
</evidence>
<feature type="domain" description="Disease resistance R13L4/SHOC-2-like LRR" evidence="10">
    <location>
        <begin position="570"/>
        <end position="863"/>
    </location>
</feature>
<keyword evidence="5" id="KW-0611">Plant defense</keyword>
<keyword evidence="12" id="KW-1185">Reference proteome</keyword>
<dbReference type="GO" id="GO:0009626">
    <property type="term" value="P:plant-type hypersensitive response"/>
    <property type="evidence" value="ECO:0007669"/>
    <property type="project" value="UniProtKB-ARBA"/>
</dbReference>
<dbReference type="Gene3D" id="1.20.5.4130">
    <property type="match status" value="1"/>
</dbReference>
<reference evidence="12" key="1">
    <citation type="journal article" date="2012" name="Nat. Biotechnol.">
        <title>Reference genome sequence of the model plant Setaria.</title>
        <authorList>
            <person name="Bennetzen J.L."/>
            <person name="Schmutz J."/>
            <person name="Wang H."/>
            <person name="Percifield R."/>
            <person name="Hawkins J."/>
            <person name="Pontaroli A.C."/>
            <person name="Estep M."/>
            <person name="Feng L."/>
            <person name="Vaughn J.N."/>
            <person name="Grimwood J."/>
            <person name="Jenkins J."/>
            <person name="Barry K."/>
            <person name="Lindquist E."/>
            <person name="Hellsten U."/>
            <person name="Deshpande S."/>
            <person name="Wang X."/>
            <person name="Wu X."/>
            <person name="Mitros T."/>
            <person name="Triplett J."/>
            <person name="Yang X."/>
            <person name="Ye C.Y."/>
            <person name="Mauro-Herrera M."/>
            <person name="Wang L."/>
            <person name="Li P."/>
            <person name="Sharma M."/>
            <person name="Sharma R."/>
            <person name="Ronald P.C."/>
            <person name="Panaud O."/>
            <person name="Kellogg E.A."/>
            <person name="Brutnell T.P."/>
            <person name="Doust A.N."/>
            <person name="Tuskan G.A."/>
            <person name="Rokhsar D."/>
            <person name="Devos K.M."/>
        </authorList>
    </citation>
    <scope>NUCLEOTIDE SEQUENCE [LARGE SCALE GENOMIC DNA]</scope>
    <source>
        <strain evidence="12">cv. Yugu1</strain>
    </source>
</reference>
<dbReference type="FunFam" id="3.40.50.300:FF:001091">
    <property type="entry name" value="Probable disease resistance protein At1g61300"/>
    <property type="match status" value="1"/>
</dbReference>
<dbReference type="eggNOG" id="KOG4658">
    <property type="taxonomic scope" value="Eukaryota"/>
</dbReference>
<reference evidence="11" key="2">
    <citation type="submission" date="2018-08" db="UniProtKB">
        <authorList>
            <consortium name="EnsemblPlants"/>
        </authorList>
    </citation>
    <scope>IDENTIFICATION</scope>
    <source>
        <strain evidence="11">Yugu1</strain>
    </source>
</reference>
<feature type="domain" description="Disease resistance protein winged helix" evidence="9">
    <location>
        <begin position="429"/>
        <end position="500"/>
    </location>
</feature>
<dbReference type="Gene3D" id="3.80.10.10">
    <property type="entry name" value="Ribonuclease Inhibitor"/>
    <property type="match status" value="2"/>
</dbReference>
<dbReference type="SUPFAM" id="SSF52058">
    <property type="entry name" value="L domain-like"/>
    <property type="match status" value="1"/>
</dbReference>
<comment type="similarity">
    <text evidence="1">Belongs to the disease resistance NB-LRR family.</text>
</comment>
<name>K3ZHA5_SETIT</name>
<dbReference type="EnsemblPlants" id="KQK93935">
    <property type="protein sequence ID" value="KQK93935"/>
    <property type="gene ID" value="SETIT_025957mg"/>
</dbReference>
<accession>K3ZHA5</accession>
<dbReference type="Pfam" id="PF23598">
    <property type="entry name" value="LRR_14"/>
    <property type="match status" value="1"/>
</dbReference>
<dbReference type="Pfam" id="PF23559">
    <property type="entry name" value="WHD_DRP"/>
    <property type="match status" value="1"/>
</dbReference>
<dbReference type="Pfam" id="PF18052">
    <property type="entry name" value="Rx_N"/>
    <property type="match status" value="1"/>
</dbReference>
<dbReference type="InterPro" id="IPR038005">
    <property type="entry name" value="RX-like_CC"/>
</dbReference>
<dbReference type="AlphaFoldDB" id="K3ZHA5"/>
<dbReference type="InterPro" id="IPR041118">
    <property type="entry name" value="Rx_N"/>
</dbReference>
<dbReference type="CDD" id="cd14798">
    <property type="entry name" value="RX-CC_like"/>
    <property type="match status" value="1"/>
</dbReference>
<dbReference type="InterPro" id="IPR032675">
    <property type="entry name" value="LRR_dom_sf"/>
</dbReference>
<dbReference type="Proteomes" id="UP000004995">
    <property type="component" value="Unassembled WGS sequence"/>
</dbReference>
<dbReference type="GO" id="GO:0042742">
    <property type="term" value="P:defense response to bacterium"/>
    <property type="evidence" value="ECO:0007669"/>
    <property type="project" value="UniProtKB-ARBA"/>
</dbReference>
<evidence type="ECO:0000256" key="5">
    <source>
        <dbReference type="ARBA" id="ARBA00022821"/>
    </source>
</evidence>
<evidence type="ECO:0000256" key="1">
    <source>
        <dbReference type="ARBA" id="ARBA00008894"/>
    </source>
</evidence>